<feature type="region of interest" description="Disordered" evidence="1">
    <location>
        <begin position="60"/>
        <end position="123"/>
    </location>
</feature>
<sequence>MQLIRAINKANKSNNNTNINSNPNNNNNINIQTSSTTNNVTNNNNNNSSNKVVIVAPSNAAEKHASQQQQVNQSVNVDSTSITPPLNSVSPSASLPPLKKRTSIVKQSVPPPVPPRSPRSKSKCKSFGHSFYYNFGNRQFKQNSLNVDNLKSLTNMEAESGTQKVKKWLESVEVPECDNLNEFSIHEEFEFKSVKKLVESFVSKDSIDYKKPNMRSSRKVSDCSIVQIHIANYNSLNRNTFNKISNQSTNETDSGIESSLKTSEKLLPLKSSTYFFRHQFNRDGSAPSCSSTPPPAFDEISEHGVYNNQTKNLSNDYRSSSDKRLNSPRSTSSYREDSVSISDIRLETHLTKESTSSNNSAYGSRGALAWTPPTSMEGSTPTWTEGTPSFTESSSSENGDIEFSGSSSPLHSSSDKHKPTVEKALNSLTSEMENLRYQVDYDYN</sequence>
<feature type="region of interest" description="Disordered" evidence="1">
    <location>
        <begin position="284"/>
        <end position="420"/>
    </location>
</feature>
<evidence type="ECO:0000313" key="3">
    <source>
        <dbReference type="Proteomes" id="UP001107558"/>
    </source>
</evidence>
<feature type="compositionally biased region" description="Polar residues" evidence="1">
    <location>
        <begin position="353"/>
        <end position="362"/>
    </location>
</feature>
<feature type="compositionally biased region" description="Basic and acidic residues" evidence="1">
    <location>
        <begin position="334"/>
        <end position="352"/>
    </location>
</feature>
<accession>A0A9J6C955</accession>
<keyword evidence="3" id="KW-1185">Reference proteome</keyword>
<evidence type="ECO:0000256" key="1">
    <source>
        <dbReference type="SAM" id="MobiDB-lite"/>
    </source>
</evidence>
<gene>
    <name evidence="2" type="ORF">PVAND_008276</name>
</gene>
<organism evidence="2 3">
    <name type="scientific">Polypedilum vanderplanki</name>
    <name type="common">Sleeping chironomid midge</name>
    <dbReference type="NCBI Taxonomy" id="319348"/>
    <lineage>
        <taxon>Eukaryota</taxon>
        <taxon>Metazoa</taxon>
        <taxon>Ecdysozoa</taxon>
        <taxon>Arthropoda</taxon>
        <taxon>Hexapoda</taxon>
        <taxon>Insecta</taxon>
        <taxon>Pterygota</taxon>
        <taxon>Neoptera</taxon>
        <taxon>Endopterygota</taxon>
        <taxon>Diptera</taxon>
        <taxon>Nematocera</taxon>
        <taxon>Chironomoidea</taxon>
        <taxon>Chironomidae</taxon>
        <taxon>Chironominae</taxon>
        <taxon>Polypedilum</taxon>
        <taxon>Polypedilum</taxon>
    </lineage>
</organism>
<dbReference type="EMBL" id="JADBJN010000002">
    <property type="protein sequence ID" value="KAG5678617.1"/>
    <property type="molecule type" value="Genomic_DNA"/>
</dbReference>
<dbReference type="OrthoDB" id="7700762at2759"/>
<comment type="caution">
    <text evidence="2">The sequence shown here is derived from an EMBL/GenBank/DDBJ whole genome shotgun (WGS) entry which is preliminary data.</text>
</comment>
<feature type="compositionally biased region" description="Polar residues" evidence="1">
    <location>
        <begin position="306"/>
        <end position="318"/>
    </location>
</feature>
<feature type="compositionally biased region" description="Polar residues" evidence="1">
    <location>
        <begin position="78"/>
        <end position="93"/>
    </location>
</feature>
<evidence type="ECO:0000313" key="2">
    <source>
        <dbReference type="EMBL" id="KAG5678617.1"/>
    </source>
</evidence>
<dbReference type="Proteomes" id="UP001107558">
    <property type="component" value="Chromosome 2"/>
</dbReference>
<feature type="region of interest" description="Disordered" evidence="1">
    <location>
        <begin position="9"/>
        <end position="28"/>
    </location>
</feature>
<feature type="compositionally biased region" description="Polar residues" evidence="1">
    <location>
        <begin position="372"/>
        <end position="398"/>
    </location>
</feature>
<dbReference type="AlphaFoldDB" id="A0A9J6C955"/>
<feature type="compositionally biased region" description="Low complexity" evidence="1">
    <location>
        <begin position="66"/>
        <end position="77"/>
    </location>
</feature>
<name>A0A9J6C955_POLVA</name>
<proteinExistence type="predicted"/>
<protein>
    <submittedName>
        <fullName evidence="2">Uncharacterized protein</fullName>
    </submittedName>
</protein>
<reference evidence="2" key="1">
    <citation type="submission" date="2021-03" db="EMBL/GenBank/DDBJ databases">
        <title>Chromosome level genome of the anhydrobiotic midge Polypedilum vanderplanki.</title>
        <authorList>
            <person name="Yoshida Y."/>
            <person name="Kikawada T."/>
            <person name="Gusev O."/>
        </authorList>
    </citation>
    <scope>NUCLEOTIDE SEQUENCE</scope>
    <source>
        <strain evidence="2">NIAS01</strain>
        <tissue evidence="2">Whole body or cell culture</tissue>
    </source>
</reference>